<protein>
    <submittedName>
        <fullName evidence="3">Substrate binding domain of ABC-type glycine betaine transport system</fullName>
    </submittedName>
</protein>
<evidence type="ECO:0000256" key="1">
    <source>
        <dbReference type="SAM" id="MobiDB-lite"/>
    </source>
</evidence>
<reference evidence="3 4" key="1">
    <citation type="submission" date="2018-12" db="EMBL/GenBank/DDBJ databases">
        <authorList>
            <consortium name="Pathogen Informatics"/>
        </authorList>
    </citation>
    <scope>NUCLEOTIDE SEQUENCE [LARGE SCALE GENOMIC DNA]</scope>
    <source>
        <strain evidence="3 4">NCTC10207</strain>
    </source>
</reference>
<evidence type="ECO:0000259" key="2">
    <source>
        <dbReference type="Pfam" id="PF04069"/>
    </source>
</evidence>
<dbReference type="RefSeq" id="WP_126500357.1">
    <property type="nucleotide sequence ID" value="NZ_LR134479.1"/>
</dbReference>
<dbReference type="PROSITE" id="PS51257">
    <property type="entry name" value="PROKAR_LIPOPROTEIN"/>
    <property type="match status" value="1"/>
</dbReference>
<evidence type="ECO:0000313" key="3">
    <source>
        <dbReference type="EMBL" id="VEI23702.1"/>
    </source>
</evidence>
<dbReference type="AlphaFoldDB" id="A0A7Z9A4P7"/>
<dbReference type="GO" id="GO:0043190">
    <property type="term" value="C:ATP-binding cassette (ABC) transporter complex"/>
    <property type="evidence" value="ECO:0007669"/>
    <property type="project" value="InterPro"/>
</dbReference>
<name>A0A7Z9A4P7_9MICC</name>
<dbReference type="EMBL" id="LR134479">
    <property type="protein sequence ID" value="VEI23702.1"/>
    <property type="molecule type" value="Genomic_DNA"/>
</dbReference>
<feature type="compositionally biased region" description="Low complexity" evidence="1">
    <location>
        <begin position="144"/>
        <end position="158"/>
    </location>
</feature>
<dbReference type="InterPro" id="IPR007210">
    <property type="entry name" value="ABC_Gly_betaine_transp_sub-bd"/>
</dbReference>
<dbReference type="GO" id="GO:0022857">
    <property type="term" value="F:transmembrane transporter activity"/>
    <property type="evidence" value="ECO:0007669"/>
    <property type="project" value="InterPro"/>
</dbReference>
<evidence type="ECO:0000313" key="4">
    <source>
        <dbReference type="Proteomes" id="UP000282386"/>
    </source>
</evidence>
<feature type="region of interest" description="Disordered" evidence="1">
    <location>
        <begin position="144"/>
        <end position="172"/>
    </location>
</feature>
<dbReference type="Gene3D" id="3.40.190.10">
    <property type="entry name" value="Periplasmic binding protein-like II"/>
    <property type="match status" value="2"/>
</dbReference>
<dbReference type="Pfam" id="PF04069">
    <property type="entry name" value="OpuAC"/>
    <property type="match status" value="1"/>
</dbReference>
<dbReference type="Gene3D" id="3.40.190.120">
    <property type="entry name" value="Osmoprotection protein (prox), domain 2"/>
    <property type="match status" value="1"/>
</dbReference>
<dbReference type="SUPFAM" id="SSF53850">
    <property type="entry name" value="Periplasmic binding protein-like II"/>
    <property type="match status" value="1"/>
</dbReference>
<accession>A0A7Z9A4P7</accession>
<organism evidence="3 4">
    <name type="scientific">Rothia aeria</name>
    <dbReference type="NCBI Taxonomy" id="172042"/>
    <lineage>
        <taxon>Bacteria</taxon>
        <taxon>Bacillati</taxon>
        <taxon>Actinomycetota</taxon>
        <taxon>Actinomycetes</taxon>
        <taxon>Micrococcales</taxon>
        <taxon>Micrococcaceae</taxon>
        <taxon>Rothia</taxon>
    </lineage>
</organism>
<feature type="domain" description="ABC-type glycine betaine transport system substrate-binding" evidence="2">
    <location>
        <begin position="57"/>
        <end position="361"/>
    </location>
</feature>
<proteinExistence type="predicted"/>
<gene>
    <name evidence="3" type="ORF">NCTC10207_01684</name>
</gene>
<dbReference type="InterPro" id="IPR006311">
    <property type="entry name" value="TAT_signal"/>
</dbReference>
<sequence length="365" mass="38731">MNTPRPHPLVSRRSALTAAALAPILAACSAGDNKPKVDPSASAYGTLYVTTGVLGAKTIVAHAYAQALRNVGYTVEVIGHNNNRDEYLAALGATENTRLDVAVDFTGDLLLHLTKNGTLSPAQLQAEHQTASASASAASAGVTLTPSATPSIPADISPSPSPTPTSDPIKPRALSLSDTLSAIGKIIPGHLKLMDTVSAQNRNVLVTTNATGARYKFNSLNQLPEVKAPLTFAVPEAYNTGNYGIALLKNVYKYQVPATKVANESTEREQLLAKDAVQVALLHSIDPSIEDNRFTMLEDPQSTQLNQQLVPLVRQSLPSSAQEAINRVSSTLDTGNLTFLLRLTSGTNPVAEDEAAKFWLDHPRK</sequence>
<dbReference type="Proteomes" id="UP000282386">
    <property type="component" value="Chromosome"/>
</dbReference>
<dbReference type="PROSITE" id="PS51318">
    <property type="entry name" value="TAT"/>
    <property type="match status" value="1"/>
</dbReference>